<reference evidence="4" key="1">
    <citation type="submission" date="2022-03" db="EMBL/GenBank/DDBJ databases">
        <title>Streptomyces 7R015 and 7R016 isolated from Barleria lupulina in Thailand.</title>
        <authorList>
            <person name="Kanchanasin P."/>
            <person name="Phongsopitanun W."/>
            <person name="Tanasupawat S."/>
        </authorList>
    </citation>
    <scope>NUCLEOTIDE SEQUENCE</scope>
    <source>
        <strain evidence="4">7R015</strain>
    </source>
</reference>
<dbReference type="Pfam" id="PF07676">
    <property type="entry name" value="PD40"/>
    <property type="match status" value="3"/>
</dbReference>
<sequence length="434" mass="45255">MQLTQHTAMLSAVALVAALSATAVPAAAHTDAAPPRTSRASTGTGGQQADGASSAPAISADGRYVTFVSSADNLVKGDRNGVADVFVKDLRTGRTERVATGPAQDPRLSADGRYVVLATKSALARDDDNGLDDIYLVDRRTHRTQRISHGHAATTPTFALNYEPTISANGRYVAYSTAAPDAAPGDTNGRDDVIVHDRRTGKDELVAYATDGTLGDSDSFLTSLSADGRYVAFTTAAQLDPSHDWTHATNVYVRDRVTGTTEQVSIPTGFVYKNSSWGPSISADARYVAFSSNVNNLVPGDTNKTSDTFVFDRRLKTTQRVSTAADGTQSDGPSAGVSLTADGSRVAFVSSADNLVPGDTNGVADVFLKDLRTGAVERISLAADGTQSDGPADAVSLGADARAAFSATATNLVPGDTNGVADIFVRRPEAKRAH</sequence>
<feature type="region of interest" description="Disordered" evidence="2">
    <location>
        <begin position="27"/>
        <end position="55"/>
    </location>
</feature>
<dbReference type="PANTHER" id="PTHR36842:SF2">
    <property type="entry name" value="SLR0505 PROTEIN"/>
    <property type="match status" value="1"/>
</dbReference>
<comment type="similarity">
    <text evidence="1">Belongs to the TolB family.</text>
</comment>
<evidence type="ECO:0000256" key="3">
    <source>
        <dbReference type="SAM" id="SignalP"/>
    </source>
</evidence>
<feature type="signal peptide" evidence="3">
    <location>
        <begin position="1"/>
        <end position="28"/>
    </location>
</feature>
<dbReference type="Proteomes" id="UP001165269">
    <property type="component" value="Unassembled WGS sequence"/>
</dbReference>
<evidence type="ECO:0000313" key="4">
    <source>
        <dbReference type="EMBL" id="MCI3273321.1"/>
    </source>
</evidence>
<dbReference type="InterPro" id="IPR011042">
    <property type="entry name" value="6-blade_b-propeller_TolB-like"/>
</dbReference>
<keyword evidence="3" id="KW-0732">Signal</keyword>
<dbReference type="RefSeq" id="WP_242766492.1">
    <property type="nucleotide sequence ID" value="NZ_JALDAY010000005.1"/>
</dbReference>
<dbReference type="SUPFAM" id="SSF82171">
    <property type="entry name" value="DPP6 N-terminal domain-like"/>
    <property type="match status" value="1"/>
</dbReference>
<evidence type="ECO:0000313" key="5">
    <source>
        <dbReference type="Proteomes" id="UP001165269"/>
    </source>
</evidence>
<evidence type="ECO:0000256" key="1">
    <source>
        <dbReference type="ARBA" id="ARBA00009820"/>
    </source>
</evidence>
<feature type="chain" id="PRO_5046584375" description="WD40 domain-containing protein" evidence="3">
    <location>
        <begin position="29"/>
        <end position="434"/>
    </location>
</feature>
<accession>A0ABS9Y7W4</accession>
<evidence type="ECO:0000256" key="2">
    <source>
        <dbReference type="SAM" id="MobiDB-lite"/>
    </source>
</evidence>
<protein>
    <recommendedName>
        <fullName evidence="6">WD40 domain-containing protein</fullName>
    </recommendedName>
</protein>
<dbReference type="Gene3D" id="2.120.10.30">
    <property type="entry name" value="TolB, C-terminal domain"/>
    <property type="match status" value="2"/>
</dbReference>
<evidence type="ECO:0008006" key="6">
    <source>
        <dbReference type="Google" id="ProtNLM"/>
    </source>
</evidence>
<comment type="caution">
    <text evidence="4">The sequence shown here is derived from an EMBL/GenBank/DDBJ whole genome shotgun (WGS) entry which is preliminary data.</text>
</comment>
<keyword evidence="5" id="KW-1185">Reference proteome</keyword>
<proteinExistence type="inferred from homology"/>
<name>A0ABS9Y7W4_9ACTN</name>
<dbReference type="EMBL" id="JALDAY010000005">
    <property type="protein sequence ID" value="MCI3273321.1"/>
    <property type="molecule type" value="Genomic_DNA"/>
</dbReference>
<dbReference type="InterPro" id="IPR011659">
    <property type="entry name" value="WD40"/>
</dbReference>
<dbReference type="PANTHER" id="PTHR36842">
    <property type="entry name" value="PROTEIN TOLB HOMOLOG"/>
    <property type="match status" value="1"/>
</dbReference>
<organism evidence="4 5">
    <name type="scientific">Streptomyces cylindrosporus</name>
    <dbReference type="NCBI Taxonomy" id="2927583"/>
    <lineage>
        <taxon>Bacteria</taxon>
        <taxon>Bacillati</taxon>
        <taxon>Actinomycetota</taxon>
        <taxon>Actinomycetes</taxon>
        <taxon>Kitasatosporales</taxon>
        <taxon>Streptomycetaceae</taxon>
        <taxon>Streptomyces</taxon>
    </lineage>
</organism>
<gene>
    <name evidence="4" type="ORF">MQP27_19610</name>
</gene>